<feature type="compositionally biased region" description="Polar residues" evidence="2">
    <location>
        <begin position="462"/>
        <end position="498"/>
    </location>
</feature>
<feature type="region of interest" description="Disordered" evidence="2">
    <location>
        <begin position="1"/>
        <end position="23"/>
    </location>
</feature>
<dbReference type="EMBL" id="CCKQ01000310">
    <property type="protein sequence ID" value="CDW71368.1"/>
    <property type="molecule type" value="Genomic_DNA"/>
</dbReference>
<evidence type="ECO:0000313" key="3">
    <source>
        <dbReference type="EMBL" id="CDW71368.1"/>
    </source>
</evidence>
<feature type="compositionally biased region" description="Low complexity" evidence="2">
    <location>
        <begin position="396"/>
        <end position="410"/>
    </location>
</feature>
<feature type="compositionally biased region" description="Polar residues" evidence="2">
    <location>
        <begin position="525"/>
        <end position="534"/>
    </location>
</feature>
<accession>A0A077ZN71</accession>
<organism evidence="3 4">
    <name type="scientific">Stylonychia lemnae</name>
    <name type="common">Ciliate</name>
    <dbReference type="NCBI Taxonomy" id="5949"/>
    <lineage>
        <taxon>Eukaryota</taxon>
        <taxon>Sar</taxon>
        <taxon>Alveolata</taxon>
        <taxon>Ciliophora</taxon>
        <taxon>Intramacronucleata</taxon>
        <taxon>Spirotrichea</taxon>
        <taxon>Stichotrichia</taxon>
        <taxon>Sporadotrichida</taxon>
        <taxon>Oxytrichidae</taxon>
        <taxon>Stylonychinae</taxon>
        <taxon>Stylonychia</taxon>
    </lineage>
</organism>
<keyword evidence="4" id="KW-1185">Reference proteome</keyword>
<evidence type="ECO:0000256" key="1">
    <source>
        <dbReference type="SAM" id="Coils"/>
    </source>
</evidence>
<evidence type="ECO:0000313" key="4">
    <source>
        <dbReference type="Proteomes" id="UP000039865"/>
    </source>
</evidence>
<feature type="compositionally biased region" description="Polar residues" evidence="2">
    <location>
        <begin position="557"/>
        <end position="572"/>
    </location>
</feature>
<name>A0A077ZN71_STYLE</name>
<gene>
    <name evidence="3" type="primary">Contig4826.g5156</name>
    <name evidence="3" type="ORF">STYLEM_311</name>
</gene>
<feature type="coiled-coil region" evidence="1">
    <location>
        <begin position="292"/>
        <end position="382"/>
    </location>
</feature>
<feature type="region of interest" description="Disordered" evidence="2">
    <location>
        <begin position="525"/>
        <end position="572"/>
    </location>
</feature>
<keyword evidence="1" id="KW-0175">Coiled coil</keyword>
<proteinExistence type="predicted"/>
<dbReference type="InParanoid" id="A0A077ZN71"/>
<feature type="region of interest" description="Disordered" evidence="2">
    <location>
        <begin position="395"/>
        <end position="414"/>
    </location>
</feature>
<evidence type="ECO:0000256" key="2">
    <source>
        <dbReference type="SAM" id="MobiDB-lite"/>
    </source>
</evidence>
<reference evidence="3 4" key="1">
    <citation type="submission" date="2014-06" db="EMBL/GenBank/DDBJ databases">
        <authorList>
            <person name="Swart Estienne"/>
        </authorList>
    </citation>
    <scope>NUCLEOTIDE SEQUENCE [LARGE SCALE GENOMIC DNA]</scope>
    <source>
        <strain evidence="3 4">130c</strain>
    </source>
</reference>
<protein>
    <submittedName>
        <fullName evidence="3">Uncharacterized protein</fullName>
    </submittedName>
</protein>
<sequence length="805" mass="92711">MSSPKTQNQSPVQKANHLIISTSGELEDLRSEEDVFGGKEKKPEVIEPVQNALFQAINPFLQTKVVAELILSIQPDKWYNIPVTKQTNDRQKKNNANVKKMDKAIIDIEEQHQRHIDQLQRTLTEKMLRISNDVTYKVELCEARFEELHQKVQRDREFIDTKLSRIDDTAIVKKWVENKFGESNYELNHRIDLIESHFNKLLDKVFNDNLLVPGMIGNGQGYPNLKEYLIEQHSILHQKLKHLDDKSDQIVSISLDNVKTKLQKDIQKLKKTFQMQLEGVTQTQLSTLKDNIGDYQTQNEAIHQNIDKVEEKLQQQIIEYQVQLDLLTKKLDTSDNNQYLIELKKNLVEVKDQLVESVKQLETQVKAKIQEINNERKDFEIKTKKQLDLLNKNVGSSITNSNSPNSNTNIKLTKRNSNFGGGALENIKDEEASGVLNIQMQSNNVMKSPKSKLTANQINQNSDKISPFQSKTKQQQQNEPPKSPRGNQDSRLSKNTAGLPQDYQKEIEKLIDVKLTQFKTQYQRSFNDSSSLREGQNFRIGNGGSSSNNNHFKNSDKNSMISGGTTRNGPSQLRKNLLQTQQNFSNHIKYYDTKDSQHSYETQRLRNYNSDGKEILVGGENSMHADESQAEFQVSPQHLTQDRIAFINFKQQYKDHQGLRDLIQTSQDTINLQENPSRMSKEEMRPRSKNREQFLKFAQNTVRAFQKYEHDMKNSFKIPPILNNKAARLNTIERTFTAQVGDDSIRNAHNLTTVRDNELSRSLNNGHAQFGNLSLSKAIRKTNLTINQPMPLAVKFESINDKFDH</sequence>
<feature type="region of interest" description="Disordered" evidence="2">
    <location>
        <begin position="462"/>
        <end position="501"/>
    </location>
</feature>
<dbReference type="AlphaFoldDB" id="A0A077ZN71"/>
<dbReference type="Proteomes" id="UP000039865">
    <property type="component" value="Unassembled WGS sequence"/>
</dbReference>